<dbReference type="RefSeq" id="WP_306059188.1">
    <property type="nucleotide sequence ID" value="NZ_CP120997.1"/>
</dbReference>
<proteinExistence type="predicted"/>
<evidence type="ECO:0000313" key="1">
    <source>
        <dbReference type="EMBL" id="WLQ37197.1"/>
    </source>
</evidence>
<dbReference type="Proteomes" id="UP001239522">
    <property type="component" value="Chromosome"/>
</dbReference>
<gene>
    <name evidence="1" type="ORF">P8A18_28830</name>
</gene>
<dbReference type="EMBL" id="CP120997">
    <property type="protein sequence ID" value="WLQ37197.1"/>
    <property type="molecule type" value="Genomic_DNA"/>
</dbReference>
<name>A0ABY9HT63_9ACTN</name>
<reference evidence="1 2" key="1">
    <citation type="submission" date="2023-03" db="EMBL/GenBank/DDBJ databases">
        <title>Isolation and description of six Streptomyces strains from soil environments, able to metabolize different microbial glucans.</title>
        <authorList>
            <person name="Widen T."/>
            <person name="Larsbrink J."/>
        </authorList>
    </citation>
    <scope>NUCLEOTIDE SEQUENCE [LARGE SCALE GENOMIC DNA]</scope>
    <source>
        <strain evidence="1 2">Mut1</strain>
    </source>
</reference>
<accession>A0ABY9HT63</accession>
<evidence type="ECO:0000313" key="2">
    <source>
        <dbReference type="Proteomes" id="UP001239522"/>
    </source>
</evidence>
<keyword evidence="2" id="KW-1185">Reference proteome</keyword>
<organism evidence="1 2">
    <name type="scientific">Streptomyces castrisilvae</name>
    <dbReference type="NCBI Taxonomy" id="3033811"/>
    <lineage>
        <taxon>Bacteria</taxon>
        <taxon>Bacillati</taxon>
        <taxon>Actinomycetota</taxon>
        <taxon>Actinomycetes</taxon>
        <taxon>Kitasatosporales</taxon>
        <taxon>Streptomycetaceae</taxon>
        <taxon>Streptomyces</taxon>
    </lineage>
</organism>
<protein>
    <submittedName>
        <fullName evidence="1">Uncharacterized protein</fullName>
    </submittedName>
</protein>
<sequence>MTGRPYRRRGRGVQARFLVRELPGITVTAAEDGVRDAERRGSLADTARRAAERALAEAGRGYLGGRLELRAHGGGARGRDSLHRAAGRAAALAVTATLRGDDTQVSVRATRHFR</sequence>